<keyword evidence="3" id="KW-1185">Reference proteome</keyword>
<feature type="compositionally biased region" description="Polar residues" evidence="1">
    <location>
        <begin position="349"/>
        <end position="364"/>
    </location>
</feature>
<feature type="compositionally biased region" description="Polar residues" evidence="1">
    <location>
        <begin position="188"/>
        <end position="203"/>
    </location>
</feature>
<dbReference type="RefSeq" id="XP_007416134.1">
    <property type="nucleotide sequence ID" value="XM_007416072.1"/>
</dbReference>
<feature type="compositionally biased region" description="Basic and acidic residues" evidence="1">
    <location>
        <begin position="477"/>
        <end position="486"/>
    </location>
</feature>
<dbReference type="Proteomes" id="UP000001072">
    <property type="component" value="Unassembled WGS sequence"/>
</dbReference>
<gene>
    <name evidence="2" type="ORF">MELLADRAFT_93075</name>
</gene>
<feature type="region of interest" description="Disordered" evidence="1">
    <location>
        <begin position="400"/>
        <end position="488"/>
    </location>
</feature>
<evidence type="ECO:0000313" key="2">
    <source>
        <dbReference type="EMBL" id="EGG00680.1"/>
    </source>
</evidence>
<feature type="compositionally biased region" description="Polar residues" evidence="1">
    <location>
        <begin position="16"/>
        <end position="27"/>
    </location>
</feature>
<feature type="region of interest" description="Disordered" evidence="1">
    <location>
        <begin position="327"/>
        <end position="365"/>
    </location>
</feature>
<dbReference type="InParanoid" id="F4S3V0"/>
<reference evidence="3" key="1">
    <citation type="journal article" date="2011" name="Proc. Natl. Acad. Sci. U.S.A.">
        <title>Obligate biotrophy features unraveled by the genomic analysis of rust fungi.</title>
        <authorList>
            <person name="Duplessis S."/>
            <person name="Cuomo C.A."/>
            <person name="Lin Y.-C."/>
            <person name="Aerts A."/>
            <person name="Tisserant E."/>
            <person name="Veneault-Fourrey C."/>
            <person name="Joly D.L."/>
            <person name="Hacquard S."/>
            <person name="Amselem J."/>
            <person name="Cantarel B.L."/>
            <person name="Chiu R."/>
            <person name="Coutinho P.M."/>
            <person name="Feau N."/>
            <person name="Field M."/>
            <person name="Frey P."/>
            <person name="Gelhaye E."/>
            <person name="Goldberg J."/>
            <person name="Grabherr M.G."/>
            <person name="Kodira C.D."/>
            <person name="Kohler A."/>
            <person name="Kuees U."/>
            <person name="Lindquist E.A."/>
            <person name="Lucas S.M."/>
            <person name="Mago R."/>
            <person name="Mauceli E."/>
            <person name="Morin E."/>
            <person name="Murat C."/>
            <person name="Pangilinan J.L."/>
            <person name="Park R."/>
            <person name="Pearson M."/>
            <person name="Quesneville H."/>
            <person name="Rouhier N."/>
            <person name="Sakthikumar S."/>
            <person name="Salamov A.A."/>
            <person name="Schmutz J."/>
            <person name="Selles B."/>
            <person name="Shapiro H."/>
            <person name="Tanguay P."/>
            <person name="Tuskan G.A."/>
            <person name="Henrissat B."/>
            <person name="Van de Peer Y."/>
            <person name="Rouze P."/>
            <person name="Ellis J.G."/>
            <person name="Dodds P.N."/>
            <person name="Schein J.E."/>
            <person name="Zhong S."/>
            <person name="Hamelin R.C."/>
            <person name="Grigoriev I.V."/>
            <person name="Szabo L.J."/>
            <person name="Martin F."/>
        </authorList>
    </citation>
    <scope>NUCLEOTIDE SEQUENCE [LARGE SCALE GENOMIC DNA]</scope>
    <source>
        <strain evidence="3">98AG31 / pathotype 3-4-7</strain>
    </source>
</reference>
<accession>F4S3V0</accession>
<feature type="compositionally biased region" description="Acidic residues" evidence="1">
    <location>
        <begin position="447"/>
        <end position="460"/>
    </location>
</feature>
<feature type="region of interest" description="Disordered" evidence="1">
    <location>
        <begin position="169"/>
        <end position="210"/>
    </location>
</feature>
<feature type="compositionally biased region" description="Basic residues" evidence="1">
    <location>
        <begin position="28"/>
        <end position="37"/>
    </location>
</feature>
<dbReference type="GeneID" id="18936459"/>
<dbReference type="AlphaFoldDB" id="F4S3V0"/>
<feature type="region of interest" description="Disordered" evidence="1">
    <location>
        <begin position="233"/>
        <end position="279"/>
    </location>
</feature>
<feature type="region of interest" description="Disordered" evidence="1">
    <location>
        <begin position="78"/>
        <end position="122"/>
    </location>
</feature>
<feature type="region of interest" description="Disordered" evidence="1">
    <location>
        <begin position="1"/>
        <end position="62"/>
    </location>
</feature>
<feature type="region of interest" description="Disordered" evidence="1">
    <location>
        <begin position="532"/>
        <end position="570"/>
    </location>
</feature>
<organism evidence="3">
    <name type="scientific">Melampsora larici-populina (strain 98AG31 / pathotype 3-4-7)</name>
    <name type="common">Poplar leaf rust fungus</name>
    <dbReference type="NCBI Taxonomy" id="747676"/>
    <lineage>
        <taxon>Eukaryota</taxon>
        <taxon>Fungi</taxon>
        <taxon>Dikarya</taxon>
        <taxon>Basidiomycota</taxon>
        <taxon>Pucciniomycotina</taxon>
        <taxon>Pucciniomycetes</taxon>
        <taxon>Pucciniales</taxon>
        <taxon>Melampsoraceae</taxon>
        <taxon>Melampsora</taxon>
    </lineage>
</organism>
<protein>
    <submittedName>
        <fullName evidence="2">Uncharacterized protein</fullName>
    </submittedName>
</protein>
<evidence type="ECO:0000313" key="3">
    <source>
        <dbReference type="Proteomes" id="UP000001072"/>
    </source>
</evidence>
<feature type="compositionally biased region" description="Basic and acidic residues" evidence="1">
    <location>
        <begin position="546"/>
        <end position="556"/>
    </location>
</feature>
<dbReference type="HOGENOM" id="CLU_478236_0_0_1"/>
<dbReference type="VEuPathDB" id="FungiDB:MELLADRAFT_93075"/>
<name>F4S3V0_MELLP</name>
<dbReference type="EMBL" id="GL883145">
    <property type="protein sequence ID" value="EGG00680.1"/>
    <property type="molecule type" value="Genomic_DNA"/>
</dbReference>
<sequence length="570" mass="63629">MPRSKIKPATTRPILRSQTVAKINKNISRTKKPVKRKKDLDLDSDSDSEPSPQQDFVEKAGLSIGRKTTREKLLELLGTRAKPKKPRISSQLVSSRRNSKAQNQDDQLAIFNQPSDKKTDYSNFDDDQLFEMLKTVGLDTTGFDRIELLKNCNAYTELTNEMFNPVIIPSSSQKQAGPDPIHPKRRSSSSTLVKTQASTSNPGGSIHEMVPNKSLLGEMSTSLPKARKSVTFLATPELPQPLSRQSDRSRQQHSETQLLIEDDQVATDDQASDEKTDYSHFDDGQLFEMLKTVGLDTTGFERIDLLKNCKAYTDLTNEMLDTVILPSPSQQQVDPDPKHPKLSSSSSSLVNTQAGSKNPGSSINEMIPNQRLLDKMGMSTPESHQSGSLLPSLEHKRFLYPRPRPTILSSATSTRKKTDTKGKAKAVSPNLSDSDWNPEDQHRDGSDTENDTMIPEEDSDLPSPLINESQSPLRAHSPKDYARHESSTGFNSKTLDIETLHILLIQTNRKVESLENDVKTLTNFVHKLAGTCGDHDTPRSKGRGGRTSDFRKDHNFNLHQVQHPKIHRAQ</sequence>
<proteinExistence type="predicted"/>
<dbReference type="KEGG" id="mlr:MELLADRAFT_93075"/>
<feature type="compositionally biased region" description="Polar residues" evidence="1">
    <location>
        <begin position="88"/>
        <end position="114"/>
    </location>
</feature>
<evidence type="ECO:0000256" key="1">
    <source>
        <dbReference type="SAM" id="MobiDB-lite"/>
    </source>
</evidence>